<dbReference type="Gene3D" id="3.40.50.300">
    <property type="entry name" value="P-loop containing nucleotide triphosphate hydrolases"/>
    <property type="match status" value="1"/>
</dbReference>
<keyword evidence="1" id="KW-0732">Signal</keyword>
<dbReference type="GO" id="GO:0016558">
    <property type="term" value="P:protein import into peroxisome matrix"/>
    <property type="evidence" value="ECO:0007669"/>
    <property type="project" value="TreeGrafter"/>
</dbReference>
<keyword evidence="4" id="KW-1185">Reference proteome</keyword>
<sequence>VYFFISSLLLVSVFGKAKAAAPCIIFFDELDSLAPNRGCSGDSGGLSHCNNSFPFSCFSRFKVDSSVSLPDVTERFPPQLTGADMYTLCSDAMMSAIKRKIRIDEGFHHRKPFSLRACFKVLKHCHSFAN</sequence>
<dbReference type="PANTHER" id="PTHR23077">
    <property type="entry name" value="AAA-FAMILY ATPASE"/>
    <property type="match status" value="1"/>
</dbReference>
<protein>
    <submittedName>
        <fullName evidence="3">Peroxisome assembly factor 2-like</fullName>
    </submittedName>
</protein>
<proteinExistence type="predicted"/>
<comment type="caution">
    <text evidence="3">The sequence shown here is derived from an EMBL/GenBank/DDBJ whole genome shotgun (WGS) entry which is preliminary data.</text>
</comment>
<reference evidence="3" key="1">
    <citation type="submission" date="2022-02" db="EMBL/GenBank/DDBJ databases">
        <title>Atlantic sturgeon de novo genome assembly.</title>
        <authorList>
            <person name="Stock M."/>
            <person name="Klopp C."/>
            <person name="Guiguen Y."/>
            <person name="Cabau C."/>
            <person name="Parinello H."/>
            <person name="Santidrian Yebra-Pimentel E."/>
            <person name="Kuhl H."/>
            <person name="Dirks R.P."/>
            <person name="Guessner J."/>
            <person name="Wuertz S."/>
            <person name="Du K."/>
            <person name="Schartl M."/>
        </authorList>
    </citation>
    <scope>NUCLEOTIDE SEQUENCE</scope>
    <source>
        <strain evidence="3">STURGEONOMICS-FGT-2020</strain>
        <tissue evidence="3">Whole blood</tissue>
    </source>
</reference>
<dbReference type="SUPFAM" id="SSF52540">
    <property type="entry name" value="P-loop containing nucleoside triphosphate hydrolases"/>
    <property type="match status" value="1"/>
</dbReference>
<dbReference type="GO" id="GO:0005524">
    <property type="term" value="F:ATP binding"/>
    <property type="evidence" value="ECO:0007669"/>
    <property type="project" value="InterPro"/>
</dbReference>
<gene>
    <name evidence="3" type="primary">Pex6</name>
    <name evidence="3" type="ORF">AOXY_G7340</name>
</gene>
<evidence type="ECO:0000313" key="3">
    <source>
        <dbReference type="EMBL" id="KAK1170472.1"/>
    </source>
</evidence>
<dbReference type="InterPro" id="IPR050168">
    <property type="entry name" value="AAA_ATPase_domain"/>
</dbReference>
<dbReference type="AlphaFoldDB" id="A0AAD8LMI3"/>
<dbReference type="GO" id="GO:0005778">
    <property type="term" value="C:peroxisomal membrane"/>
    <property type="evidence" value="ECO:0007669"/>
    <property type="project" value="TreeGrafter"/>
</dbReference>
<accession>A0AAD8LMI3</accession>
<organism evidence="3 4">
    <name type="scientific">Acipenser oxyrinchus oxyrinchus</name>
    <dbReference type="NCBI Taxonomy" id="40147"/>
    <lineage>
        <taxon>Eukaryota</taxon>
        <taxon>Metazoa</taxon>
        <taxon>Chordata</taxon>
        <taxon>Craniata</taxon>
        <taxon>Vertebrata</taxon>
        <taxon>Euteleostomi</taxon>
        <taxon>Actinopterygii</taxon>
        <taxon>Chondrostei</taxon>
        <taxon>Acipenseriformes</taxon>
        <taxon>Acipenseridae</taxon>
        <taxon>Acipenser</taxon>
    </lineage>
</organism>
<feature type="signal peptide" evidence="1">
    <location>
        <begin position="1"/>
        <end position="19"/>
    </location>
</feature>
<feature type="chain" id="PRO_5042103138" evidence="1">
    <location>
        <begin position="20"/>
        <end position="130"/>
    </location>
</feature>
<evidence type="ECO:0000256" key="1">
    <source>
        <dbReference type="SAM" id="SignalP"/>
    </source>
</evidence>
<dbReference type="EMBL" id="JAGXEW010000006">
    <property type="protein sequence ID" value="KAK1170472.1"/>
    <property type="molecule type" value="Genomic_DNA"/>
</dbReference>
<name>A0AAD8LMI3_ACIOX</name>
<dbReference type="GO" id="GO:0005829">
    <property type="term" value="C:cytosol"/>
    <property type="evidence" value="ECO:0007669"/>
    <property type="project" value="TreeGrafter"/>
</dbReference>
<dbReference type="GO" id="GO:0016887">
    <property type="term" value="F:ATP hydrolysis activity"/>
    <property type="evidence" value="ECO:0007669"/>
    <property type="project" value="InterPro"/>
</dbReference>
<evidence type="ECO:0000259" key="2">
    <source>
        <dbReference type="Pfam" id="PF00004"/>
    </source>
</evidence>
<dbReference type="InterPro" id="IPR003959">
    <property type="entry name" value="ATPase_AAA_core"/>
</dbReference>
<dbReference type="Gene3D" id="1.10.8.60">
    <property type="match status" value="1"/>
</dbReference>
<dbReference type="Pfam" id="PF00004">
    <property type="entry name" value="AAA"/>
    <property type="match status" value="1"/>
</dbReference>
<feature type="domain" description="ATPase AAA-type core" evidence="2">
    <location>
        <begin position="10"/>
        <end position="40"/>
    </location>
</feature>
<evidence type="ECO:0000313" key="4">
    <source>
        <dbReference type="Proteomes" id="UP001230051"/>
    </source>
</evidence>
<dbReference type="PANTHER" id="PTHR23077:SF9">
    <property type="entry name" value="PEROXISOMAL ATPASE PEX6"/>
    <property type="match status" value="1"/>
</dbReference>
<dbReference type="Proteomes" id="UP001230051">
    <property type="component" value="Unassembled WGS sequence"/>
</dbReference>
<dbReference type="InterPro" id="IPR027417">
    <property type="entry name" value="P-loop_NTPase"/>
</dbReference>
<feature type="non-terminal residue" evidence="3">
    <location>
        <position position="1"/>
    </location>
</feature>